<evidence type="ECO:0008006" key="4">
    <source>
        <dbReference type="Google" id="ProtNLM"/>
    </source>
</evidence>
<evidence type="ECO:0000256" key="1">
    <source>
        <dbReference type="ARBA" id="ARBA00022737"/>
    </source>
</evidence>
<dbReference type="EMBL" id="OX465081">
    <property type="protein sequence ID" value="CAI9286290.1"/>
    <property type="molecule type" value="Genomic_DNA"/>
</dbReference>
<reference evidence="2" key="1">
    <citation type="submission" date="2023-04" db="EMBL/GenBank/DDBJ databases">
        <authorList>
            <person name="Vijverberg K."/>
            <person name="Xiong W."/>
            <person name="Schranz E."/>
        </authorList>
    </citation>
    <scope>NUCLEOTIDE SEQUENCE</scope>
</reference>
<dbReference type="InterPro" id="IPR002885">
    <property type="entry name" value="PPR_rpt"/>
</dbReference>
<keyword evidence="1" id="KW-0677">Repeat</keyword>
<dbReference type="InterPro" id="IPR046960">
    <property type="entry name" value="PPR_At4g14850-like_plant"/>
</dbReference>
<gene>
    <name evidence="2" type="ORF">LSALG_LOCUS25717</name>
</gene>
<dbReference type="AlphaFoldDB" id="A0AA35Z5M6"/>
<organism evidence="2 3">
    <name type="scientific">Lactuca saligna</name>
    <name type="common">Willowleaf lettuce</name>
    <dbReference type="NCBI Taxonomy" id="75948"/>
    <lineage>
        <taxon>Eukaryota</taxon>
        <taxon>Viridiplantae</taxon>
        <taxon>Streptophyta</taxon>
        <taxon>Embryophyta</taxon>
        <taxon>Tracheophyta</taxon>
        <taxon>Spermatophyta</taxon>
        <taxon>Magnoliopsida</taxon>
        <taxon>eudicotyledons</taxon>
        <taxon>Gunneridae</taxon>
        <taxon>Pentapetalae</taxon>
        <taxon>asterids</taxon>
        <taxon>campanulids</taxon>
        <taxon>Asterales</taxon>
        <taxon>Asteraceae</taxon>
        <taxon>Cichorioideae</taxon>
        <taxon>Cichorieae</taxon>
        <taxon>Lactucinae</taxon>
        <taxon>Lactuca</taxon>
    </lineage>
</organism>
<name>A0AA35Z5M6_LACSI</name>
<sequence>MLRANVMNGHCRETLEVYTRMRHLGVLADEFSFLLVVRACAKMGNRYSCALVHCHALLTGFQDNLHVANELLAGYGRLGQMPLAQQLFDKMLVRNHISWNTTVSGFAFNNNSNGALEMF</sequence>
<dbReference type="GO" id="GO:0003723">
    <property type="term" value="F:RNA binding"/>
    <property type="evidence" value="ECO:0007669"/>
    <property type="project" value="InterPro"/>
</dbReference>
<protein>
    <recommendedName>
        <fullName evidence="4">Pentatricopeptide repeat-containing protein</fullName>
    </recommendedName>
</protein>
<dbReference type="GO" id="GO:0009451">
    <property type="term" value="P:RNA modification"/>
    <property type="evidence" value="ECO:0007669"/>
    <property type="project" value="InterPro"/>
</dbReference>
<evidence type="ECO:0000313" key="3">
    <source>
        <dbReference type="Proteomes" id="UP001177003"/>
    </source>
</evidence>
<dbReference type="Pfam" id="PF01535">
    <property type="entry name" value="PPR"/>
    <property type="match status" value="3"/>
</dbReference>
<proteinExistence type="predicted"/>
<evidence type="ECO:0000313" key="2">
    <source>
        <dbReference type="EMBL" id="CAI9286290.1"/>
    </source>
</evidence>
<dbReference type="PANTHER" id="PTHR47926">
    <property type="entry name" value="PENTATRICOPEPTIDE REPEAT-CONTAINING PROTEIN"/>
    <property type="match status" value="1"/>
</dbReference>
<keyword evidence="3" id="KW-1185">Reference proteome</keyword>
<dbReference type="Proteomes" id="UP001177003">
    <property type="component" value="Chromosome 5"/>
</dbReference>
<accession>A0AA35Z5M6</accession>
<dbReference type="InterPro" id="IPR011990">
    <property type="entry name" value="TPR-like_helical_dom_sf"/>
</dbReference>
<dbReference type="Gene3D" id="1.25.40.10">
    <property type="entry name" value="Tetratricopeptide repeat domain"/>
    <property type="match status" value="1"/>
</dbReference>